<name>D8KC56_NITWC</name>
<dbReference type="HOGENOM" id="CLU_1813782_0_0_6"/>
<feature type="signal peptide" evidence="1">
    <location>
        <begin position="1"/>
        <end position="19"/>
    </location>
</feature>
<evidence type="ECO:0000256" key="1">
    <source>
        <dbReference type="SAM" id="SignalP"/>
    </source>
</evidence>
<organism evidence="2 3">
    <name type="scientific">Nitrosococcus watsoni (strain C-113)</name>
    <dbReference type="NCBI Taxonomy" id="105559"/>
    <lineage>
        <taxon>Bacteria</taxon>
        <taxon>Pseudomonadati</taxon>
        <taxon>Pseudomonadota</taxon>
        <taxon>Gammaproteobacteria</taxon>
        <taxon>Chromatiales</taxon>
        <taxon>Chromatiaceae</taxon>
        <taxon>Nitrosococcus</taxon>
    </lineage>
</organism>
<dbReference type="AlphaFoldDB" id="D8KC56"/>
<dbReference type="RefSeq" id="WP_013221788.1">
    <property type="nucleotide sequence ID" value="NC_014315.1"/>
</dbReference>
<proteinExistence type="predicted"/>
<evidence type="ECO:0000313" key="3">
    <source>
        <dbReference type="Proteomes" id="UP000000393"/>
    </source>
</evidence>
<reference evidence="2 3" key="1">
    <citation type="submission" date="2010-06" db="EMBL/GenBank/DDBJ databases">
        <title>Complete sequence of chromosome of Nitrosococcus watsoni C-113.</title>
        <authorList>
            <consortium name="US DOE Joint Genome Institute"/>
            <person name="Lucas S."/>
            <person name="Copeland A."/>
            <person name="Lapidus A."/>
            <person name="Cheng J.-F."/>
            <person name="Bruce D."/>
            <person name="Goodwin L."/>
            <person name="Pitluck S."/>
            <person name="Malfatti S.A."/>
            <person name="Chain P.S.G."/>
            <person name="Land M."/>
            <person name="Hauser L."/>
            <person name="Kyrpides N."/>
            <person name="Ivanova N."/>
            <person name="Cambell M.A."/>
            <person name="Heidelberg J.F."/>
            <person name="Klotz M.G."/>
            <person name="Woyke T."/>
        </authorList>
    </citation>
    <scope>NUCLEOTIDE SEQUENCE [LARGE SCALE GENOMIC DNA]</scope>
    <source>
        <strain evidence="2 3">C-113</strain>
    </source>
</reference>
<feature type="chain" id="PRO_5003116747" description="Lipoprotein" evidence="1">
    <location>
        <begin position="20"/>
        <end position="142"/>
    </location>
</feature>
<evidence type="ECO:0008006" key="4">
    <source>
        <dbReference type="Google" id="ProtNLM"/>
    </source>
</evidence>
<protein>
    <recommendedName>
        <fullName evidence="4">Lipoprotein</fullName>
    </recommendedName>
</protein>
<dbReference type="Proteomes" id="UP000000393">
    <property type="component" value="Chromosome"/>
</dbReference>
<evidence type="ECO:0000313" key="2">
    <source>
        <dbReference type="EMBL" id="ADJ29727.1"/>
    </source>
</evidence>
<dbReference type="OrthoDB" id="5768239at2"/>
<keyword evidence="1" id="KW-0732">Signal</keyword>
<keyword evidence="3" id="KW-1185">Reference proteome</keyword>
<gene>
    <name evidence="2" type="ordered locus">Nwat_3000</name>
</gene>
<sequence>MGKSVLFCLLFLSTVGAWANDCASSGVEFPELVITYRYENFPSFPSHAEAKANTLKEGQQLLGSAKIIKLNWRELAEAKVLTSFIVEETHFDEEGRVIYRAHSTFRGEDEGKEGEGQKIKEEALEGKKRLELFSCWPIGSLS</sequence>
<dbReference type="EMBL" id="CP002086">
    <property type="protein sequence ID" value="ADJ29727.1"/>
    <property type="molecule type" value="Genomic_DNA"/>
</dbReference>
<accession>D8KC56</accession>
<dbReference type="KEGG" id="nwa:Nwat_3000"/>